<evidence type="ECO:0000313" key="3">
    <source>
        <dbReference type="EMBL" id="KXH65286.1"/>
    </source>
</evidence>
<dbReference type="EMBL" id="JFFI01000889">
    <property type="protein sequence ID" value="KXH65286.1"/>
    <property type="molecule type" value="Genomic_DNA"/>
</dbReference>
<keyword evidence="4" id="KW-1185">Reference proteome</keyword>
<dbReference type="Proteomes" id="UP000070121">
    <property type="component" value="Unassembled WGS sequence"/>
</dbReference>
<keyword evidence="2" id="KW-0732">Signal</keyword>
<comment type="caution">
    <text evidence="3">The sequence shown here is derived from an EMBL/GenBank/DDBJ whole genome shotgun (WGS) entry which is preliminary data.</text>
</comment>
<gene>
    <name evidence="3" type="ORF">CSAL01_09705</name>
</gene>
<accession>A0A135UY00</accession>
<proteinExistence type="predicted"/>
<feature type="signal peptide" evidence="2">
    <location>
        <begin position="1"/>
        <end position="19"/>
    </location>
</feature>
<sequence>MSSTTEPVSISLLLSVTLQFLSFLVQDSSRKVSKELIPPSYRRQSPMSASGDEDEDEDHKIYCNTGNHLDGSKGRVSIDATYPAFSEDQTSSNGDLARFMLNEERDRLCLWQSTFSEEELDRLLHNPTGSALYAFGMGVRSPCYGSLRPFSSTEYQIRKNLEDVVYSGKQTVQITLQGTPDMLTMNIECPENFSTASSIMASAHTNRMAIFNLYWSQTLECCTDWVTRSDKSSQRLLHWPTVKGLEYDVLINRDIGAEA</sequence>
<evidence type="ECO:0000256" key="2">
    <source>
        <dbReference type="SAM" id="SignalP"/>
    </source>
</evidence>
<feature type="region of interest" description="Disordered" evidence="1">
    <location>
        <begin position="36"/>
        <end position="57"/>
    </location>
</feature>
<reference evidence="3 4" key="1">
    <citation type="submission" date="2014-02" db="EMBL/GenBank/DDBJ databases">
        <title>The genome sequence of Colletotrichum salicis CBS 607.94.</title>
        <authorList>
            <person name="Baroncelli R."/>
            <person name="Thon M.R."/>
        </authorList>
    </citation>
    <scope>NUCLEOTIDE SEQUENCE [LARGE SCALE GENOMIC DNA]</scope>
    <source>
        <strain evidence="3 4">CBS 607.94</strain>
    </source>
</reference>
<evidence type="ECO:0000313" key="4">
    <source>
        <dbReference type="Proteomes" id="UP000070121"/>
    </source>
</evidence>
<feature type="chain" id="PRO_5007805475" evidence="2">
    <location>
        <begin position="20"/>
        <end position="259"/>
    </location>
</feature>
<dbReference type="AlphaFoldDB" id="A0A135UY00"/>
<organism evidence="3 4">
    <name type="scientific">Colletotrichum salicis</name>
    <dbReference type="NCBI Taxonomy" id="1209931"/>
    <lineage>
        <taxon>Eukaryota</taxon>
        <taxon>Fungi</taxon>
        <taxon>Dikarya</taxon>
        <taxon>Ascomycota</taxon>
        <taxon>Pezizomycotina</taxon>
        <taxon>Sordariomycetes</taxon>
        <taxon>Hypocreomycetidae</taxon>
        <taxon>Glomerellales</taxon>
        <taxon>Glomerellaceae</taxon>
        <taxon>Colletotrichum</taxon>
        <taxon>Colletotrichum acutatum species complex</taxon>
    </lineage>
</organism>
<name>A0A135UY00_9PEZI</name>
<dbReference type="OrthoDB" id="4775902at2759"/>
<evidence type="ECO:0000256" key="1">
    <source>
        <dbReference type="SAM" id="MobiDB-lite"/>
    </source>
</evidence>
<protein>
    <submittedName>
        <fullName evidence="3">Uncharacterized protein</fullName>
    </submittedName>
</protein>